<name>A0ABQ4WN67_9ASTR</name>
<dbReference type="EMBL" id="BQNB010008788">
    <property type="protein sequence ID" value="GJS54305.1"/>
    <property type="molecule type" value="Genomic_DNA"/>
</dbReference>
<evidence type="ECO:0000313" key="1">
    <source>
        <dbReference type="EMBL" id="GJS54305.1"/>
    </source>
</evidence>
<accession>A0ABQ4WN67</accession>
<proteinExistence type="predicted"/>
<reference evidence="1" key="2">
    <citation type="submission" date="2022-01" db="EMBL/GenBank/DDBJ databases">
        <authorList>
            <person name="Yamashiro T."/>
            <person name="Shiraishi A."/>
            <person name="Satake H."/>
            <person name="Nakayama K."/>
        </authorList>
    </citation>
    <scope>NUCLEOTIDE SEQUENCE</scope>
</reference>
<sequence>MSTMAKNIIATRVYNRPPMLEKSQYSSWQSHMLLYIRCKENVAKEIWDRVKLLIEGTELSLQEQESKLYNEFDRFTYEKGKQFTLNNKLVNNIQLKWSKFVTDVKLAKDMHESSFDRLYAYLRQHEVHANEVRMMRQQFHDPLALVANTYNIPPYYNNHQPQYNPPEYHSQSLVIPQQQFYTSLPRPYEALVRQQSYYAPVVHQWHRYAVSSLMDMAYWLSEH</sequence>
<keyword evidence="2" id="KW-1185">Reference proteome</keyword>
<evidence type="ECO:0008006" key="3">
    <source>
        <dbReference type="Google" id="ProtNLM"/>
    </source>
</evidence>
<reference evidence="1" key="1">
    <citation type="journal article" date="2022" name="Int. J. Mol. Sci.">
        <title>Draft Genome of Tanacetum Coccineum: Genomic Comparison of Closely Related Tanacetum-Family Plants.</title>
        <authorList>
            <person name="Yamashiro T."/>
            <person name="Shiraishi A."/>
            <person name="Nakayama K."/>
            <person name="Satake H."/>
        </authorList>
    </citation>
    <scope>NUCLEOTIDE SEQUENCE</scope>
</reference>
<evidence type="ECO:0000313" key="2">
    <source>
        <dbReference type="Proteomes" id="UP001151760"/>
    </source>
</evidence>
<comment type="caution">
    <text evidence="1">The sequence shown here is derived from an EMBL/GenBank/DDBJ whole genome shotgun (WGS) entry which is preliminary data.</text>
</comment>
<organism evidence="1 2">
    <name type="scientific">Tanacetum coccineum</name>
    <dbReference type="NCBI Taxonomy" id="301880"/>
    <lineage>
        <taxon>Eukaryota</taxon>
        <taxon>Viridiplantae</taxon>
        <taxon>Streptophyta</taxon>
        <taxon>Embryophyta</taxon>
        <taxon>Tracheophyta</taxon>
        <taxon>Spermatophyta</taxon>
        <taxon>Magnoliopsida</taxon>
        <taxon>eudicotyledons</taxon>
        <taxon>Gunneridae</taxon>
        <taxon>Pentapetalae</taxon>
        <taxon>asterids</taxon>
        <taxon>campanulids</taxon>
        <taxon>Asterales</taxon>
        <taxon>Asteraceae</taxon>
        <taxon>Asteroideae</taxon>
        <taxon>Anthemideae</taxon>
        <taxon>Anthemidinae</taxon>
        <taxon>Tanacetum</taxon>
    </lineage>
</organism>
<gene>
    <name evidence="1" type="ORF">Tco_0627667</name>
</gene>
<protein>
    <recommendedName>
        <fullName evidence="3">Integrase, catalytic region, zinc finger, CCHC-type, peptidase aspartic, catalytic</fullName>
    </recommendedName>
</protein>
<dbReference type="Proteomes" id="UP001151760">
    <property type="component" value="Unassembled WGS sequence"/>
</dbReference>